<dbReference type="Pfam" id="PF00615">
    <property type="entry name" value="RGS"/>
    <property type="match status" value="1"/>
</dbReference>
<dbReference type="AlphaFoldDB" id="A0AAW2Z7U9"/>
<dbReference type="InterPro" id="IPR036305">
    <property type="entry name" value="RGS_sf"/>
</dbReference>
<keyword evidence="1" id="KW-0812">Transmembrane</keyword>
<dbReference type="Proteomes" id="UP001431209">
    <property type="component" value="Unassembled WGS sequence"/>
</dbReference>
<accession>A0AAW2Z7U9</accession>
<sequence>MLLPPLIICSVTSTILKQYNITAAGDVFYLIFLLLMVIYFGGGVVFSCILDMYSSRYAKRVVIINNEDSDDDNEVAVIKNLLNNEALRKYIEKYCQMEFSLENILGYVDAKKMLDEPPIQKESLQHFYDEYMKSSSKTEINLPAKTVQECKRVLNEDDPSEDDILKATNLIMNGIFQNIKDTFSRFCKTKEYKEAARAMNDMRVLEKELN</sequence>
<keyword evidence="4" id="KW-1185">Reference proteome</keyword>
<proteinExistence type="predicted"/>
<reference evidence="3 4" key="1">
    <citation type="submission" date="2024-03" db="EMBL/GenBank/DDBJ databases">
        <title>The Acrasis kona genome and developmental transcriptomes reveal deep origins of eukaryotic multicellular pathways.</title>
        <authorList>
            <person name="Sheikh S."/>
            <person name="Fu C.-J."/>
            <person name="Brown M.W."/>
            <person name="Baldauf S.L."/>
        </authorList>
    </citation>
    <scope>NUCLEOTIDE SEQUENCE [LARGE SCALE GENOMIC DNA]</scope>
    <source>
        <strain evidence="3 4">ATCC MYA-3509</strain>
    </source>
</reference>
<dbReference type="EMBL" id="JAOPGA020001068">
    <property type="protein sequence ID" value="KAL0484762.1"/>
    <property type="molecule type" value="Genomic_DNA"/>
</dbReference>
<dbReference type="InterPro" id="IPR044926">
    <property type="entry name" value="RGS_subdomain_2"/>
</dbReference>
<dbReference type="SMART" id="SM00315">
    <property type="entry name" value="RGS"/>
    <property type="match status" value="1"/>
</dbReference>
<evidence type="ECO:0000313" key="4">
    <source>
        <dbReference type="Proteomes" id="UP001431209"/>
    </source>
</evidence>
<dbReference type="InterPro" id="IPR016137">
    <property type="entry name" value="RGS"/>
</dbReference>
<dbReference type="SUPFAM" id="SSF48097">
    <property type="entry name" value="Regulator of G-protein signaling, RGS"/>
    <property type="match status" value="1"/>
</dbReference>
<protein>
    <recommendedName>
        <fullName evidence="2">RGS domain-containing protein</fullName>
    </recommendedName>
</protein>
<feature type="transmembrane region" description="Helical" evidence="1">
    <location>
        <begin position="27"/>
        <end position="50"/>
    </location>
</feature>
<evidence type="ECO:0000256" key="1">
    <source>
        <dbReference type="SAM" id="Phobius"/>
    </source>
</evidence>
<keyword evidence="1" id="KW-1133">Transmembrane helix</keyword>
<comment type="caution">
    <text evidence="3">The sequence shown here is derived from an EMBL/GenBank/DDBJ whole genome shotgun (WGS) entry which is preliminary data.</text>
</comment>
<keyword evidence="1" id="KW-0472">Membrane</keyword>
<organism evidence="3 4">
    <name type="scientific">Acrasis kona</name>
    <dbReference type="NCBI Taxonomy" id="1008807"/>
    <lineage>
        <taxon>Eukaryota</taxon>
        <taxon>Discoba</taxon>
        <taxon>Heterolobosea</taxon>
        <taxon>Tetramitia</taxon>
        <taxon>Eutetramitia</taxon>
        <taxon>Acrasidae</taxon>
        <taxon>Acrasis</taxon>
    </lineage>
</organism>
<gene>
    <name evidence="3" type="ORF">AKO1_003681</name>
</gene>
<dbReference type="Gene3D" id="1.10.167.10">
    <property type="entry name" value="Regulator of G-protein Signalling 4, domain 2"/>
    <property type="match status" value="1"/>
</dbReference>
<feature type="domain" description="RGS" evidence="2">
    <location>
        <begin position="77"/>
        <end position="196"/>
    </location>
</feature>
<name>A0AAW2Z7U9_9EUKA</name>
<evidence type="ECO:0000313" key="3">
    <source>
        <dbReference type="EMBL" id="KAL0484762.1"/>
    </source>
</evidence>
<evidence type="ECO:0000259" key="2">
    <source>
        <dbReference type="SMART" id="SM00315"/>
    </source>
</evidence>